<dbReference type="Gene3D" id="1.50.10.10">
    <property type="match status" value="1"/>
</dbReference>
<dbReference type="InterPro" id="IPR012341">
    <property type="entry name" value="6hp_glycosidase-like_sf"/>
</dbReference>
<keyword evidence="15" id="KW-1185">Reference proteome</keyword>
<dbReference type="PRINTS" id="PR00747">
    <property type="entry name" value="GLYHDRLASE47"/>
</dbReference>
<evidence type="ECO:0000256" key="13">
    <source>
        <dbReference type="RuleBase" id="RU361193"/>
    </source>
</evidence>
<comment type="cofactor">
    <cofactor evidence="1 11">
        <name>Ca(2+)</name>
        <dbReference type="ChEBI" id="CHEBI:29108"/>
    </cofactor>
</comment>
<keyword evidence="13" id="KW-0326">Glycosidase</keyword>
<evidence type="ECO:0000256" key="1">
    <source>
        <dbReference type="ARBA" id="ARBA00001913"/>
    </source>
</evidence>
<dbReference type="EMBL" id="KZ772682">
    <property type="protein sequence ID" value="PTQ46583.1"/>
    <property type="molecule type" value="Genomic_DNA"/>
</dbReference>
<dbReference type="GO" id="GO:0005509">
    <property type="term" value="F:calcium ion binding"/>
    <property type="evidence" value="ECO:0007669"/>
    <property type="project" value="InterPro"/>
</dbReference>
<feature type="binding site" evidence="11">
    <location>
        <position position="632"/>
    </location>
    <ligand>
        <name>Ca(2+)</name>
        <dbReference type="ChEBI" id="CHEBI:29108"/>
    </ligand>
</feature>
<dbReference type="InterPro" id="IPR001382">
    <property type="entry name" value="Glyco_hydro_47"/>
</dbReference>
<sequence>MGSVLPSFTRPGANDTLYDNAKVRRRSPVQVALQTGLSSIGGKNFTSCSIGKFIAILLFMGICYIAVTHTPPSKALLRGSENQGLAKAQLKSPPGEMWRKARIAKDTLFMTGQERDDLKKGGFLNETEVTVKDLFHAEELVWRQRQEEVKTAFRHAWKGYKDYAMGYDELKPLSKRGVDGLGGLGATVIDALDTAIIMDCDEVVQDAAYWIETELPGKLQDKGQVNLFETTIRILGGLLSAYNLLGGEKETAPKYGTNPKVFLERAIDLGDRLHSAFSMSPSDIPFSDVNLREKSAHAAGFDGGASSTAEAATVQMEFWYLSHVSGDPKYGKSAMRVFEHMKGLPKAEGLVPIFISPKSGEFIGNNIRLGSRGDSYYEYLLKVWLQQGGADSEASAVTYLREMYEEAMSGVKHLLVKKSQPKGLVFVGELPNGITGNFSPKMDHLVCFLAGTLALGATRGMTKDQALRQGFMNERDLQDLKLAEDLCHTCYQMYAVTATGLAPEIAYFNLDEQAQNGMDGGKKDAEYGVDIQIHHLDRHNLLRPETVESLFVLYRVTGEIKYREWGWSIFQAFEAHTKVSTGGYTSLESVTSVPAKQRDKMETFFLGETLKYLYLLFSDRSVLPLDKYVFNTEAHPLPIIVPTSGNVRRNKQTFSSKAKATSS</sequence>
<dbReference type="EC" id="3.2.1.-" evidence="13"/>
<dbReference type="OrthoDB" id="8118055at2759"/>
<dbReference type="PANTHER" id="PTHR11742:SF55">
    <property type="entry name" value="ENDOPLASMIC RETICULUM MANNOSYL-OLIGOSACCHARIDE 1,2-ALPHA-MANNOSIDASE"/>
    <property type="match status" value="1"/>
</dbReference>
<accession>A0A2R6XKF8</accession>
<dbReference type="SUPFAM" id="SSF48225">
    <property type="entry name" value="Seven-hairpin glycosidases"/>
    <property type="match status" value="1"/>
</dbReference>
<comment type="similarity">
    <text evidence="3 13">Belongs to the glycosyl hydrolase 47 family.</text>
</comment>
<evidence type="ECO:0000256" key="3">
    <source>
        <dbReference type="ARBA" id="ARBA00007658"/>
    </source>
</evidence>
<evidence type="ECO:0000256" key="9">
    <source>
        <dbReference type="ARBA" id="ARBA00048605"/>
    </source>
</evidence>
<dbReference type="Pfam" id="PF01532">
    <property type="entry name" value="Glyco_hydro_47"/>
    <property type="match status" value="1"/>
</dbReference>
<dbReference type="Gramene" id="Mp5g24560.1">
    <property type="protein sequence ID" value="Mp5g24560.1.cds"/>
    <property type="gene ID" value="Mp5g24560"/>
</dbReference>
<feature type="disulfide bond" evidence="12">
    <location>
        <begin position="447"/>
        <end position="490"/>
    </location>
</feature>
<feature type="active site" description="Proton donor" evidence="10">
    <location>
        <position position="229"/>
    </location>
</feature>
<feature type="active site" evidence="10">
    <location>
        <position position="545"/>
    </location>
</feature>
<reference evidence="15" key="1">
    <citation type="journal article" date="2017" name="Cell">
        <title>Insights into land plant evolution garnered from the Marchantia polymorpha genome.</title>
        <authorList>
            <person name="Bowman J.L."/>
            <person name="Kohchi T."/>
            <person name="Yamato K.T."/>
            <person name="Jenkins J."/>
            <person name="Shu S."/>
            <person name="Ishizaki K."/>
            <person name="Yamaoka S."/>
            <person name="Nishihama R."/>
            <person name="Nakamura Y."/>
            <person name="Berger F."/>
            <person name="Adam C."/>
            <person name="Aki S.S."/>
            <person name="Althoff F."/>
            <person name="Araki T."/>
            <person name="Arteaga-Vazquez M.A."/>
            <person name="Balasubrmanian S."/>
            <person name="Barry K."/>
            <person name="Bauer D."/>
            <person name="Boehm C.R."/>
            <person name="Briginshaw L."/>
            <person name="Caballero-Perez J."/>
            <person name="Catarino B."/>
            <person name="Chen F."/>
            <person name="Chiyoda S."/>
            <person name="Chovatia M."/>
            <person name="Davies K.M."/>
            <person name="Delmans M."/>
            <person name="Demura T."/>
            <person name="Dierschke T."/>
            <person name="Dolan L."/>
            <person name="Dorantes-Acosta A.E."/>
            <person name="Eklund D.M."/>
            <person name="Florent S.N."/>
            <person name="Flores-Sandoval E."/>
            <person name="Fujiyama A."/>
            <person name="Fukuzawa H."/>
            <person name="Galik B."/>
            <person name="Grimanelli D."/>
            <person name="Grimwood J."/>
            <person name="Grossniklaus U."/>
            <person name="Hamada T."/>
            <person name="Haseloff J."/>
            <person name="Hetherington A.J."/>
            <person name="Higo A."/>
            <person name="Hirakawa Y."/>
            <person name="Hundley H.N."/>
            <person name="Ikeda Y."/>
            <person name="Inoue K."/>
            <person name="Inoue S.I."/>
            <person name="Ishida S."/>
            <person name="Jia Q."/>
            <person name="Kakita M."/>
            <person name="Kanazawa T."/>
            <person name="Kawai Y."/>
            <person name="Kawashima T."/>
            <person name="Kennedy M."/>
            <person name="Kinose K."/>
            <person name="Kinoshita T."/>
            <person name="Kohara Y."/>
            <person name="Koide E."/>
            <person name="Komatsu K."/>
            <person name="Kopischke S."/>
            <person name="Kubo M."/>
            <person name="Kyozuka J."/>
            <person name="Lagercrantz U."/>
            <person name="Lin S.S."/>
            <person name="Lindquist E."/>
            <person name="Lipzen A.M."/>
            <person name="Lu C.W."/>
            <person name="De Luna E."/>
            <person name="Martienssen R.A."/>
            <person name="Minamino N."/>
            <person name="Mizutani M."/>
            <person name="Mizutani M."/>
            <person name="Mochizuki N."/>
            <person name="Monte I."/>
            <person name="Mosher R."/>
            <person name="Nagasaki H."/>
            <person name="Nakagami H."/>
            <person name="Naramoto S."/>
            <person name="Nishitani K."/>
            <person name="Ohtani M."/>
            <person name="Okamoto T."/>
            <person name="Okumura M."/>
            <person name="Phillips J."/>
            <person name="Pollak B."/>
            <person name="Reinders A."/>
            <person name="Rovekamp M."/>
            <person name="Sano R."/>
            <person name="Sawa S."/>
            <person name="Schmid M.W."/>
            <person name="Shirakawa M."/>
            <person name="Solano R."/>
            <person name="Spunde A."/>
            <person name="Suetsugu N."/>
            <person name="Sugano S."/>
            <person name="Sugiyama A."/>
            <person name="Sun R."/>
            <person name="Suzuki Y."/>
            <person name="Takenaka M."/>
            <person name="Takezawa D."/>
            <person name="Tomogane H."/>
            <person name="Tsuzuki M."/>
            <person name="Ueda T."/>
            <person name="Umeda M."/>
            <person name="Ward J.M."/>
            <person name="Watanabe Y."/>
            <person name="Yazaki K."/>
            <person name="Yokoyama R."/>
            <person name="Yoshitake Y."/>
            <person name="Yotsui I."/>
            <person name="Zachgo S."/>
            <person name="Schmutz J."/>
        </authorList>
    </citation>
    <scope>NUCLEOTIDE SEQUENCE [LARGE SCALE GENOMIC DNA]</scope>
    <source>
        <strain evidence="15">Tak-1</strain>
    </source>
</reference>
<evidence type="ECO:0000256" key="2">
    <source>
        <dbReference type="ARBA" id="ARBA00004922"/>
    </source>
</evidence>
<dbReference type="InterPro" id="IPR050749">
    <property type="entry name" value="Glycosyl_Hydrolase_47"/>
</dbReference>
<evidence type="ECO:0000256" key="8">
    <source>
        <dbReference type="ARBA" id="ARBA00047669"/>
    </source>
</evidence>
<comment type="catalytic activity">
    <reaction evidence="8">
        <text>N(4)-(alpha-D-Man-(1-&gt;2)-alpha-D-Man-(1-&gt;2)-alpha-D-Man-(1-&gt;3)-[alpha-D-Man-(1-&gt;3)-[alpha-D-Man-(1-&gt;2)-alpha-D-Man-(1-&gt;6)]-alpha-D-Man-(1-&gt;6)]-beta-D-Man-(1-&gt;4)-beta-D-GlcNAc-(1-&gt;4)-beta-D-GlcNAc)-L-asparaginyl-[protein] (N-glucan mannose isomer 8A1,2,3B1,3) + 3 H2O = N(4)-(alpha-D-Man-(1-&gt;3)-[alpha-D-Man-(1-&gt;3)-[alpha-D-Man-(1-&gt;6)]-alpha-D-Man-(1-&gt;6)]-beta-D-Man-(1-&gt;4)-beta-D-GlcNAc-(1-&gt;4)-beta-D-GlcNAc)-L-asparaginyl-[protein] (N-glucan mannose isomer 5A1,2) + 3 beta-D-mannose</text>
        <dbReference type="Rhea" id="RHEA:56028"/>
        <dbReference type="Rhea" id="RHEA-COMP:14358"/>
        <dbReference type="Rhea" id="RHEA-COMP:14367"/>
        <dbReference type="ChEBI" id="CHEBI:15377"/>
        <dbReference type="ChEBI" id="CHEBI:28563"/>
        <dbReference type="ChEBI" id="CHEBI:59087"/>
        <dbReference type="ChEBI" id="CHEBI:60628"/>
        <dbReference type="EC" id="3.2.1.113"/>
    </reaction>
</comment>
<evidence type="ECO:0000313" key="14">
    <source>
        <dbReference type="EMBL" id="PTQ46583.1"/>
    </source>
</evidence>
<organism evidence="14 15">
    <name type="scientific">Marchantia polymorpha</name>
    <name type="common">Common liverwort</name>
    <name type="synonym">Marchantia aquatica</name>
    <dbReference type="NCBI Taxonomy" id="3197"/>
    <lineage>
        <taxon>Eukaryota</taxon>
        <taxon>Viridiplantae</taxon>
        <taxon>Streptophyta</taxon>
        <taxon>Embryophyta</taxon>
        <taxon>Marchantiophyta</taxon>
        <taxon>Marchantiopsida</taxon>
        <taxon>Marchantiidae</taxon>
        <taxon>Marchantiales</taxon>
        <taxon>Marchantiaceae</taxon>
        <taxon>Marchantia</taxon>
    </lineage>
</organism>
<evidence type="ECO:0000256" key="4">
    <source>
        <dbReference type="ARBA" id="ARBA00022723"/>
    </source>
</evidence>
<evidence type="ECO:0000256" key="7">
    <source>
        <dbReference type="ARBA" id="ARBA00023157"/>
    </source>
</evidence>
<dbReference type="GO" id="GO:0005783">
    <property type="term" value="C:endoplasmic reticulum"/>
    <property type="evidence" value="ECO:0000318"/>
    <property type="project" value="GO_Central"/>
</dbReference>
<dbReference type="GO" id="GO:0005975">
    <property type="term" value="P:carbohydrate metabolic process"/>
    <property type="evidence" value="ECO:0007669"/>
    <property type="project" value="InterPro"/>
</dbReference>
<keyword evidence="4 11" id="KW-0479">Metal-binding</keyword>
<keyword evidence="7 12" id="KW-1015">Disulfide bond</keyword>
<comment type="catalytic activity">
    <reaction evidence="9">
        <text>N(4)-(alpha-D-Man-(1-&gt;2)-alpha-D-Man-(1-&gt;2)-alpha-D-Man-(1-&gt;3)-[alpha-D-Man-(1-&gt;2)-alpha-D-Man-(1-&gt;3)-[alpha-D-Man-(1-&gt;2)-alpha-D-Man-(1-&gt;6)]-alpha-D-Man-(1-&gt;6)]-beta-D-Man-(1-&gt;4)-beta-D-GlcNAc-(1-&gt;4)-beta-D-GlcNAc)-L-asparaginyl-[protein] (N-glucan mannose isomer 9A1,2,3B1,2,3) + 4 H2O = N(4)-(alpha-D-Man-(1-&gt;3)-[alpha-D-Man-(1-&gt;3)-[alpha-D-Man-(1-&gt;6)]-alpha-D-Man-(1-&gt;6)]-beta-D-Man-(1-&gt;4)-beta-D-GlcNAc-(1-&gt;4)-beta-D-GlcNAc)-L-asparaginyl-[protein] (N-glucan mannose isomer 5A1,2) + 4 beta-D-mannose</text>
        <dbReference type="Rhea" id="RHEA:56008"/>
        <dbReference type="Rhea" id="RHEA-COMP:14356"/>
        <dbReference type="Rhea" id="RHEA-COMP:14367"/>
        <dbReference type="ChEBI" id="CHEBI:15377"/>
        <dbReference type="ChEBI" id="CHEBI:28563"/>
        <dbReference type="ChEBI" id="CHEBI:59087"/>
        <dbReference type="ChEBI" id="CHEBI:139493"/>
        <dbReference type="EC" id="3.2.1.113"/>
    </reaction>
</comment>
<evidence type="ECO:0000256" key="5">
    <source>
        <dbReference type="ARBA" id="ARBA00022801"/>
    </source>
</evidence>
<proteinExistence type="inferred from homology"/>
<evidence type="ECO:0000256" key="6">
    <source>
        <dbReference type="ARBA" id="ARBA00022837"/>
    </source>
</evidence>
<dbReference type="Proteomes" id="UP000244005">
    <property type="component" value="Unassembled WGS sequence"/>
</dbReference>
<dbReference type="AlphaFoldDB" id="A0A2R6XKF8"/>
<keyword evidence="6 11" id="KW-0106">Calcium</keyword>
<evidence type="ECO:0000313" key="15">
    <source>
        <dbReference type="Proteomes" id="UP000244005"/>
    </source>
</evidence>
<dbReference type="InterPro" id="IPR036026">
    <property type="entry name" value="Seven-hairpin_glycosidases"/>
</dbReference>
<gene>
    <name evidence="14" type="ORF">MARPO_0010s0002</name>
</gene>
<comment type="pathway">
    <text evidence="2">Protein modification; protein glycosylation.</text>
</comment>
<dbReference type="GO" id="GO:0016020">
    <property type="term" value="C:membrane"/>
    <property type="evidence" value="ECO:0000318"/>
    <property type="project" value="GO_Central"/>
</dbReference>
<feature type="active site" description="Proton donor" evidence="10">
    <location>
        <position position="504"/>
    </location>
</feature>
<protein>
    <recommendedName>
        <fullName evidence="13">alpha-1,2-Mannosidase</fullName>
        <ecNumber evidence="13">3.2.1.-</ecNumber>
    </recommendedName>
</protein>
<dbReference type="GO" id="GO:0004571">
    <property type="term" value="F:mannosyl-oligosaccharide 1,2-alpha-mannosidase activity"/>
    <property type="evidence" value="ECO:0000318"/>
    <property type="project" value="GO_Central"/>
</dbReference>
<evidence type="ECO:0000256" key="11">
    <source>
        <dbReference type="PIRSR" id="PIRSR601382-2"/>
    </source>
</evidence>
<dbReference type="GO" id="GO:0036503">
    <property type="term" value="P:ERAD pathway"/>
    <property type="evidence" value="ECO:0000318"/>
    <property type="project" value="GO_Central"/>
</dbReference>
<name>A0A2R6XKF8_MARPO</name>
<evidence type="ECO:0000256" key="10">
    <source>
        <dbReference type="PIRSR" id="PIRSR601382-1"/>
    </source>
</evidence>
<dbReference type="PANTHER" id="PTHR11742">
    <property type="entry name" value="MANNOSYL-OLIGOSACCHARIDE ALPHA-1,2-MANNOSIDASE-RELATED"/>
    <property type="match status" value="1"/>
</dbReference>
<feature type="active site" evidence="10">
    <location>
        <position position="374"/>
    </location>
</feature>
<dbReference type="OMA" id="AAFKHSW"/>
<evidence type="ECO:0000256" key="12">
    <source>
        <dbReference type="PIRSR" id="PIRSR601382-3"/>
    </source>
</evidence>
<keyword evidence="5 13" id="KW-0378">Hydrolase</keyword>